<dbReference type="InterPro" id="IPR036322">
    <property type="entry name" value="WD40_repeat_dom_sf"/>
</dbReference>
<feature type="region of interest" description="Disordered" evidence="2">
    <location>
        <begin position="197"/>
        <end position="251"/>
    </location>
</feature>
<dbReference type="PANTHER" id="PTHR12616">
    <property type="entry name" value="VACUOLAR PROTEIN SORTING VPS41"/>
    <property type="match status" value="1"/>
</dbReference>
<organism evidence="3 4">
    <name type="scientific">Aegilops tauschii subsp. strangulata</name>
    <name type="common">Goatgrass</name>
    <dbReference type="NCBI Taxonomy" id="200361"/>
    <lineage>
        <taxon>Eukaryota</taxon>
        <taxon>Viridiplantae</taxon>
        <taxon>Streptophyta</taxon>
        <taxon>Embryophyta</taxon>
        <taxon>Tracheophyta</taxon>
        <taxon>Spermatophyta</taxon>
        <taxon>Magnoliopsida</taxon>
        <taxon>Liliopsida</taxon>
        <taxon>Poales</taxon>
        <taxon>Poaceae</taxon>
        <taxon>BOP clade</taxon>
        <taxon>Pooideae</taxon>
        <taxon>Triticodae</taxon>
        <taxon>Triticeae</taxon>
        <taxon>Triticinae</taxon>
        <taxon>Aegilops</taxon>
    </lineage>
</organism>
<dbReference type="GO" id="GO:0005770">
    <property type="term" value="C:late endosome"/>
    <property type="evidence" value="ECO:0007669"/>
    <property type="project" value="TreeGrafter"/>
</dbReference>
<keyword evidence="1" id="KW-0853">WD repeat</keyword>
<dbReference type="AlphaFoldDB" id="A0A453SZ88"/>
<dbReference type="SMART" id="SM00320">
    <property type="entry name" value="WD40"/>
    <property type="match status" value="2"/>
</dbReference>
<reference evidence="4" key="1">
    <citation type="journal article" date="2014" name="Science">
        <title>Ancient hybridizations among the ancestral genomes of bread wheat.</title>
        <authorList>
            <consortium name="International Wheat Genome Sequencing Consortium,"/>
            <person name="Marcussen T."/>
            <person name="Sandve S.R."/>
            <person name="Heier L."/>
            <person name="Spannagl M."/>
            <person name="Pfeifer M."/>
            <person name="Jakobsen K.S."/>
            <person name="Wulff B.B."/>
            <person name="Steuernagel B."/>
            <person name="Mayer K.F."/>
            <person name="Olsen O.A."/>
        </authorList>
    </citation>
    <scope>NUCLEOTIDE SEQUENCE [LARGE SCALE GENOMIC DNA]</scope>
    <source>
        <strain evidence="4">cv. AL8/78</strain>
    </source>
</reference>
<feature type="region of interest" description="Disordered" evidence="2">
    <location>
        <begin position="1"/>
        <end position="53"/>
    </location>
</feature>
<protein>
    <submittedName>
        <fullName evidence="3">Uncharacterized protein</fullName>
    </submittedName>
</protein>
<feature type="compositionally biased region" description="Low complexity" evidence="2">
    <location>
        <begin position="104"/>
        <end position="138"/>
    </location>
</feature>
<evidence type="ECO:0000256" key="2">
    <source>
        <dbReference type="SAM" id="MobiDB-lite"/>
    </source>
</evidence>
<dbReference type="GO" id="GO:0006623">
    <property type="term" value="P:protein targeting to vacuole"/>
    <property type="evidence" value="ECO:0007669"/>
    <property type="project" value="InterPro"/>
</dbReference>
<dbReference type="InterPro" id="IPR015943">
    <property type="entry name" value="WD40/YVTN_repeat-like_dom_sf"/>
</dbReference>
<reference evidence="3" key="4">
    <citation type="submission" date="2019-03" db="UniProtKB">
        <authorList>
            <consortium name="EnsemblPlants"/>
        </authorList>
    </citation>
    <scope>IDENTIFICATION</scope>
</reference>
<dbReference type="InterPro" id="IPR001680">
    <property type="entry name" value="WD40_rpt"/>
</dbReference>
<dbReference type="PANTHER" id="PTHR12616:SF8">
    <property type="entry name" value="VACUOLAR PROTEIN SORTING-ASSOCIATED PROTEIN 8 HOMOLOG"/>
    <property type="match status" value="1"/>
</dbReference>
<dbReference type="Gene3D" id="2.130.10.10">
    <property type="entry name" value="YVTN repeat-like/Quinoprotein amine dehydrogenase"/>
    <property type="match status" value="1"/>
</dbReference>
<dbReference type="Proteomes" id="UP000015105">
    <property type="component" value="Chromosome 7D"/>
</dbReference>
<evidence type="ECO:0000313" key="3">
    <source>
        <dbReference type="EnsemblPlants" id="AET7Gv21159800.7"/>
    </source>
</evidence>
<proteinExistence type="predicted"/>
<feature type="compositionally biased region" description="Basic and acidic residues" evidence="2">
    <location>
        <begin position="199"/>
        <end position="213"/>
    </location>
</feature>
<keyword evidence="4" id="KW-1185">Reference proteome</keyword>
<dbReference type="GO" id="GO:0034058">
    <property type="term" value="P:endosomal vesicle fusion"/>
    <property type="evidence" value="ECO:0007669"/>
    <property type="project" value="TreeGrafter"/>
</dbReference>
<feature type="compositionally biased region" description="Low complexity" evidence="2">
    <location>
        <begin position="14"/>
        <end position="24"/>
    </location>
</feature>
<dbReference type="EnsemblPlants" id="AET7Gv21159800.8">
    <property type="protein sequence ID" value="AET7Gv21159800.8"/>
    <property type="gene ID" value="AET7Gv21159800"/>
</dbReference>
<reference evidence="4" key="2">
    <citation type="journal article" date="2017" name="Nat. Plants">
        <title>The Aegilops tauschii genome reveals multiple impacts of transposons.</title>
        <authorList>
            <person name="Zhao G."/>
            <person name="Zou C."/>
            <person name="Li K."/>
            <person name="Wang K."/>
            <person name="Li T."/>
            <person name="Gao L."/>
            <person name="Zhang X."/>
            <person name="Wang H."/>
            <person name="Yang Z."/>
            <person name="Liu X."/>
            <person name="Jiang W."/>
            <person name="Mao L."/>
            <person name="Kong X."/>
            <person name="Jiao Y."/>
            <person name="Jia J."/>
        </authorList>
    </citation>
    <scope>NUCLEOTIDE SEQUENCE [LARGE SCALE GENOMIC DNA]</scope>
    <source>
        <strain evidence="4">cv. AL8/78</strain>
    </source>
</reference>
<dbReference type="EnsemblPlants" id="AET7Gv21159800.7">
    <property type="protein sequence ID" value="AET7Gv21159800.7"/>
    <property type="gene ID" value="AET7Gv21159800"/>
</dbReference>
<dbReference type="Gramene" id="AET7Gv21159800.7">
    <property type="protein sequence ID" value="AET7Gv21159800.7"/>
    <property type="gene ID" value="AET7Gv21159800"/>
</dbReference>
<dbReference type="PROSITE" id="PS50082">
    <property type="entry name" value="WD_REPEATS_2"/>
    <property type="match status" value="1"/>
</dbReference>
<dbReference type="InterPro" id="IPR045111">
    <property type="entry name" value="Vps41/Vps8"/>
</dbReference>
<feature type="region of interest" description="Disordered" evidence="2">
    <location>
        <begin position="272"/>
        <end position="319"/>
    </location>
</feature>
<dbReference type="SUPFAM" id="SSF50978">
    <property type="entry name" value="WD40 repeat-like"/>
    <property type="match status" value="1"/>
</dbReference>
<feature type="region of interest" description="Disordered" evidence="2">
    <location>
        <begin position="66"/>
        <end position="155"/>
    </location>
</feature>
<reference evidence="3" key="5">
    <citation type="journal article" date="2021" name="G3 (Bethesda)">
        <title>Aegilops tauschii genome assembly Aet v5.0 features greater sequence contiguity and improved annotation.</title>
        <authorList>
            <person name="Wang L."/>
            <person name="Zhu T."/>
            <person name="Rodriguez J.C."/>
            <person name="Deal K.R."/>
            <person name="Dubcovsky J."/>
            <person name="McGuire P.E."/>
            <person name="Lux T."/>
            <person name="Spannagl M."/>
            <person name="Mayer K.F.X."/>
            <person name="Baldrich P."/>
            <person name="Meyers B.C."/>
            <person name="Huo N."/>
            <person name="Gu Y.Q."/>
            <person name="Zhou H."/>
            <person name="Devos K.M."/>
            <person name="Bennetzen J.L."/>
            <person name="Unver T."/>
            <person name="Budak H."/>
            <person name="Gulick P.J."/>
            <person name="Galiba G."/>
            <person name="Kalapos B."/>
            <person name="Nelson D.R."/>
            <person name="Li P."/>
            <person name="You F.M."/>
            <person name="Luo M.C."/>
            <person name="Dvorak J."/>
        </authorList>
    </citation>
    <scope>NUCLEOTIDE SEQUENCE [LARGE SCALE GENOMIC DNA]</scope>
    <source>
        <strain evidence="3">cv. AL8/78</strain>
    </source>
</reference>
<feature type="compositionally biased region" description="Pro residues" evidence="2">
    <location>
        <begin position="92"/>
        <end position="103"/>
    </location>
</feature>
<accession>A0A453SZ88</accession>
<dbReference type="GO" id="GO:0030897">
    <property type="term" value="C:HOPS complex"/>
    <property type="evidence" value="ECO:0007669"/>
    <property type="project" value="TreeGrafter"/>
</dbReference>
<feature type="repeat" description="WD" evidence="1">
    <location>
        <begin position="471"/>
        <end position="505"/>
    </location>
</feature>
<reference evidence="3" key="3">
    <citation type="journal article" date="2017" name="Nature">
        <title>Genome sequence of the progenitor of the wheat D genome Aegilops tauschii.</title>
        <authorList>
            <person name="Luo M.C."/>
            <person name="Gu Y.Q."/>
            <person name="Puiu D."/>
            <person name="Wang H."/>
            <person name="Twardziok S.O."/>
            <person name="Deal K.R."/>
            <person name="Huo N."/>
            <person name="Zhu T."/>
            <person name="Wang L."/>
            <person name="Wang Y."/>
            <person name="McGuire P.E."/>
            <person name="Liu S."/>
            <person name="Long H."/>
            <person name="Ramasamy R.K."/>
            <person name="Rodriguez J.C."/>
            <person name="Van S.L."/>
            <person name="Yuan L."/>
            <person name="Wang Z."/>
            <person name="Xia Z."/>
            <person name="Xiao L."/>
            <person name="Anderson O.D."/>
            <person name="Ouyang S."/>
            <person name="Liang Y."/>
            <person name="Zimin A.V."/>
            <person name="Pertea G."/>
            <person name="Qi P."/>
            <person name="Bennetzen J.L."/>
            <person name="Dai X."/>
            <person name="Dawson M.W."/>
            <person name="Muller H.G."/>
            <person name="Kugler K."/>
            <person name="Rivarola-Duarte L."/>
            <person name="Spannagl M."/>
            <person name="Mayer K.F.X."/>
            <person name="Lu F.H."/>
            <person name="Bevan M.W."/>
            <person name="Leroy P."/>
            <person name="Li P."/>
            <person name="You F.M."/>
            <person name="Sun Q."/>
            <person name="Liu Z."/>
            <person name="Lyons E."/>
            <person name="Wicker T."/>
            <person name="Salzberg S.L."/>
            <person name="Devos K.M."/>
            <person name="Dvorak J."/>
        </authorList>
    </citation>
    <scope>NUCLEOTIDE SEQUENCE [LARGE SCALE GENOMIC DNA]</scope>
    <source>
        <strain evidence="3">cv. AL8/78</strain>
    </source>
</reference>
<dbReference type="Pfam" id="PF23410">
    <property type="entry name" value="Beta-prop_VPS8"/>
    <property type="match status" value="1"/>
</dbReference>
<evidence type="ECO:0000256" key="1">
    <source>
        <dbReference type="PROSITE-ProRule" id="PRU00221"/>
    </source>
</evidence>
<dbReference type="Gramene" id="AET7Gv21159800.8">
    <property type="protein sequence ID" value="AET7Gv21159800.8"/>
    <property type="gene ID" value="AET7Gv21159800"/>
</dbReference>
<evidence type="ECO:0000313" key="4">
    <source>
        <dbReference type="Proteomes" id="UP000015105"/>
    </source>
</evidence>
<sequence length="547" mass="58402">PPHLGETATVSLVPSSSPAMAMASQPPPPPHELDLEAFLPSSPASDTDADADHRRAVDDLLLLLSSSDSDDDDEPTRTLSTNHQPLTRIKAPTPPAKPSPSPLSSPSATSGRSTSASPSAALSSLVSRTFSNAAASSSRPLPSLFRGVRPSPKPGAALAAAAAASRAVLTPHAAAIRSRRTASAPIEKLLDQASEAEEVADKASEEVVGRVTEETVGGNGAEELEEDKHGEVGTEENSEPSESVGRGNVDSVAAENFDVQEQLGSKIWLVDQESSDEQITDGNLVESGEIVDQDGSVSDEKTDDELEVEHSDTDLEEQVESERIIDKVIEERLEMSRMTKEKVEERPKVPMKPLEWAEELEKRQASFGQHWEEGAAAQPMRLEGIGKGQPAIGYMQIEVDNPITRAMASPSFRQEHGSPQVLAVHRSYIATGMSNGSVIIVPSKYSIHQADDTDAKMLFFWNQGVKTQSPVTAMCFNPQGDLLLVGYGDGHMTIWDVQKATAAKVIYGGHTGAVVHVCFICQSKAITSDSKGLVLLHTFSISLSLIA</sequence>
<name>A0A453SZ88_AEGTS</name>